<evidence type="ECO:0000259" key="1">
    <source>
        <dbReference type="Pfam" id="PF26129"/>
    </source>
</evidence>
<feature type="non-terminal residue" evidence="2">
    <location>
        <position position="1"/>
    </location>
</feature>
<keyword evidence="3" id="KW-1185">Reference proteome</keyword>
<dbReference type="InterPro" id="IPR058727">
    <property type="entry name" value="Helical_Vwde"/>
</dbReference>
<reference evidence="2" key="1">
    <citation type="submission" date="2022-11" db="EMBL/GenBank/DDBJ databases">
        <title>Centuries of genome instability and evolution in soft-shell clam transmissible cancer (bioRxiv).</title>
        <authorList>
            <person name="Hart S.F.M."/>
            <person name="Yonemitsu M.A."/>
            <person name="Giersch R.M."/>
            <person name="Beal B.F."/>
            <person name="Arriagada G."/>
            <person name="Davis B.W."/>
            <person name="Ostrander E.A."/>
            <person name="Goff S.P."/>
            <person name="Metzger M.J."/>
        </authorList>
    </citation>
    <scope>NUCLEOTIDE SEQUENCE</scope>
    <source>
        <strain evidence="2">MELC-2E11</strain>
        <tissue evidence="2">Siphon/mantle</tissue>
    </source>
</reference>
<dbReference type="Proteomes" id="UP001164746">
    <property type="component" value="Chromosome 13"/>
</dbReference>
<proteinExistence type="predicted"/>
<feature type="domain" description="Vwde helical" evidence="1">
    <location>
        <begin position="7"/>
        <end position="86"/>
    </location>
</feature>
<gene>
    <name evidence="2" type="ORF">MAR_037856</name>
</gene>
<protein>
    <recommendedName>
        <fullName evidence="1">Vwde helical domain-containing protein</fullName>
    </recommendedName>
</protein>
<organism evidence="2 3">
    <name type="scientific">Mya arenaria</name>
    <name type="common">Soft-shell clam</name>
    <dbReference type="NCBI Taxonomy" id="6604"/>
    <lineage>
        <taxon>Eukaryota</taxon>
        <taxon>Metazoa</taxon>
        <taxon>Spiralia</taxon>
        <taxon>Lophotrochozoa</taxon>
        <taxon>Mollusca</taxon>
        <taxon>Bivalvia</taxon>
        <taxon>Autobranchia</taxon>
        <taxon>Heteroconchia</taxon>
        <taxon>Euheterodonta</taxon>
        <taxon>Imparidentia</taxon>
        <taxon>Neoheterodontei</taxon>
        <taxon>Myida</taxon>
        <taxon>Myoidea</taxon>
        <taxon>Myidae</taxon>
        <taxon>Mya</taxon>
    </lineage>
</organism>
<name>A0ABY7FPX0_MYAAR</name>
<accession>A0ABY7FPX0</accession>
<feature type="non-terminal residue" evidence="2">
    <location>
        <position position="200"/>
    </location>
</feature>
<evidence type="ECO:0000313" key="3">
    <source>
        <dbReference type="Proteomes" id="UP001164746"/>
    </source>
</evidence>
<dbReference type="EMBL" id="CP111024">
    <property type="protein sequence ID" value="WAR24187.1"/>
    <property type="molecule type" value="Genomic_DNA"/>
</dbReference>
<sequence length="200" mass="22495">KSVSSVNITLDEAYQNCVDVFKTKPAFSIASQLPGGSMNDSLSTCAGDMTKNPDNPRWMENHYSSWTSSIAEEIKRNEPFQKENQRIVETFHDKTCPFQCYSNGECITDIEGGGFCDLALGDDCHECLEFHTDNLMTDFHCNISVQQAGVDEGFTKLGEETTHGQYENIFQGECCPTGMHTRMRRQANQNDSDPFIIQYS</sequence>
<dbReference type="Pfam" id="PF26129">
    <property type="entry name" value="Vwde"/>
    <property type="match status" value="1"/>
</dbReference>
<evidence type="ECO:0000313" key="2">
    <source>
        <dbReference type="EMBL" id="WAR24187.1"/>
    </source>
</evidence>